<name>A0A4S8PH55_9HYPH</name>
<evidence type="ECO:0000313" key="1">
    <source>
        <dbReference type="EMBL" id="THV29948.1"/>
    </source>
</evidence>
<dbReference type="AlphaFoldDB" id="A0A4S8PH55"/>
<dbReference type="EMBL" id="STGU01000028">
    <property type="protein sequence ID" value="THV29948.1"/>
    <property type="molecule type" value="Genomic_DNA"/>
</dbReference>
<dbReference type="RefSeq" id="WP_136543534.1">
    <property type="nucleotide sequence ID" value="NZ_STGU01000028.1"/>
</dbReference>
<proteinExistence type="predicted"/>
<organism evidence="1 2">
    <name type="scientific">Rhizobium rosettiformans W3</name>
    <dbReference type="NCBI Taxonomy" id="538378"/>
    <lineage>
        <taxon>Bacteria</taxon>
        <taxon>Pseudomonadati</taxon>
        <taxon>Pseudomonadota</taxon>
        <taxon>Alphaproteobacteria</taxon>
        <taxon>Hyphomicrobiales</taxon>
        <taxon>Rhizobiaceae</taxon>
        <taxon>Rhizobium/Agrobacterium group</taxon>
        <taxon>Rhizobium</taxon>
    </lineage>
</organism>
<gene>
    <name evidence="1" type="ORF">FAA86_23085</name>
</gene>
<evidence type="ECO:0000313" key="2">
    <source>
        <dbReference type="Proteomes" id="UP000307378"/>
    </source>
</evidence>
<dbReference type="Proteomes" id="UP000307378">
    <property type="component" value="Unassembled WGS sequence"/>
</dbReference>
<comment type="caution">
    <text evidence="1">The sequence shown here is derived from an EMBL/GenBank/DDBJ whole genome shotgun (WGS) entry which is preliminary data.</text>
</comment>
<sequence length="150" mass="16460">MTIFTHNDGGRAAAGYKGKTGDCVCRSIAIASGRPYQEVYDRLAKGTGEQRASSRTKKRAASAANGINVGRKWFKDYMAELGFEWVSTMTIGTGCTIHLKADELPLGRLVVSVSKHYTAMIDGTINDTHDPSRGGTRCVYGYWKFKENKV</sequence>
<accession>A0A4S8PH55</accession>
<reference evidence="1 2" key="1">
    <citation type="submission" date="2019-04" db="EMBL/GenBank/DDBJ databases">
        <title>genome sequence of strain W3.</title>
        <authorList>
            <person name="Gao J."/>
            <person name="Sun J."/>
        </authorList>
    </citation>
    <scope>NUCLEOTIDE SEQUENCE [LARGE SCALE GENOMIC DNA]</scope>
    <source>
        <strain evidence="1 2">W3</strain>
    </source>
</reference>
<protein>
    <submittedName>
        <fullName evidence="1">Uncharacterized protein</fullName>
    </submittedName>
</protein>